<gene>
    <name evidence="3" type="ORF">A3Q56_07831</name>
</gene>
<dbReference type="GO" id="GO:0042803">
    <property type="term" value="F:protein homodimerization activity"/>
    <property type="evidence" value="ECO:0007669"/>
    <property type="project" value="TreeGrafter"/>
</dbReference>
<organism evidence="3 4">
    <name type="scientific">Intoshia linei</name>
    <dbReference type="NCBI Taxonomy" id="1819745"/>
    <lineage>
        <taxon>Eukaryota</taxon>
        <taxon>Metazoa</taxon>
        <taxon>Spiralia</taxon>
        <taxon>Lophotrochozoa</taxon>
        <taxon>Mesozoa</taxon>
        <taxon>Orthonectida</taxon>
        <taxon>Rhopaluridae</taxon>
        <taxon>Intoshia</taxon>
    </lineage>
</organism>
<dbReference type="GO" id="GO:0000814">
    <property type="term" value="C:ESCRT II complex"/>
    <property type="evidence" value="ECO:0007669"/>
    <property type="project" value="InterPro"/>
</dbReference>
<dbReference type="EMBL" id="LWCA01001815">
    <property type="protein sequence ID" value="OAF64465.1"/>
    <property type="molecule type" value="Genomic_DNA"/>
</dbReference>
<evidence type="ECO:0000256" key="2">
    <source>
        <dbReference type="ARBA" id="ARBA00030094"/>
    </source>
</evidence>
<reference evidence="3 4" key="1">
    <citation type="submission" date="2016-04" db="EMBL/GenBank/DDBJ databases">
        <title>The genome of Intoshia linei affirms orthonectids as highly simplified spiralians.</title>
        <authorList>
            <person name="Mikhailov K.V."/>
            <person name="Slusarev G.S."/>
            <person name="Nikitin M.A."/>
            <person name="Logacheva M.D."/>
            <person name="Penin A."/>
            <person name="Aleoshin V."/>
            <person name="Panchin Y.V."/>
        </authorList>
    </citation>
    <scope>NUCLEOTIDE SEQUENCE [LARGE SCALE GENOMIC DNA]</scope>
    <source>
        <strain evidence="3">Intl2013</strain>
        <tissue evidence="3">Whole animal</tissue>
    </source>
</reference>
<dbReference type="InterPro" id="IPR014041">
    <property type="entry name" value="ESCRT-II_cplx_Vps25-sub_N"/>
</dbReference>
<evidence type="ECO:0000313" key="3">
    <source>
        <dbReference type="EMBL" id="OAF64465.1"/>
    </source>
</evidence>
<protein>
    <recommendedName>
        <fullName evidence="1">Vacuolar protein-sorting-associated protein 25</fullName>
    </recommendedName>
    <alternativeName>
        <fullName evidence="2">ESCRT-II complex subunit VPS25</fullName>
    </alternativeName>
</protein>
<evidence type="ECO:0000313" key="4">
    <source>
        <dbReference type="Proteomes" id="UP000078046"/>
    </source>
</evidence>
<dbReference type="Gene3D" id="1.10.10.570">
    <property type="entry name" value="Winged helix' DNA-binding domain. Chain C. Domain 1"/>
    <property type="match status" value="1"/>
</dbReference>
<dbReference type="InterPro" id="IPR008570">
    <property type="entry name" value="ESCRT-II_cplx_Vps25-sub"/>
</dbReference>
<sequence length="141" mass="16564">MDIENICKLYNFPPFFTLQVTENSKLIQLQMWTNLIIQYCRQNKLFKINFKSNSDSEFPLFNNPNINRTAGDNLISAIRKTMENSDRILKCDGKDFVLWNTITEWVDIFINWARETLPSGGIYTVHELLCDEKNKHLGKIN</sequence>
<name>A0A177AR62_9BILA</name>
<evidence type="ECO:0000256" key="1">
    <source>
        <dbReference type="ARBA" id="ARBA00017934"/>
    </source>
</evidence>
<dbReference type="GO" id="GO:0005198">
    <property type="term" value="F:structural molecule activity"/>
    <property type="evidence" value="ECO:0007669"/>
    <property type="project" value="TreeGrafter"/>
</dbReference>
<keyword evidence="4" id="KW-1185">Reference proteome</keyword>
<proteinExistence type="predicted"/>
<accession>A0A177AR62</accession>
<dbReference type="Proteomes" id="UP000078046">
    <property type="component" value="Unassembled WGS sequence"/>
</dbReference>
<dbReference type="InterPro" id="IPR036390">
    <property type="entry name" value="WH_DNA-bd_sf"/>
</dbReference>
<dbReference type="Pfam" id="PF05871">
    <property type="entry name" value="ESCRT-II"/>
    <property type="match status" value="1"/>
</dbReference>
<comment type="caution">
    <text evidence="3">The sequence shown here is derived from an EMBL/GenBank/DDBJ whole genome shotgun (WGS) entry which is preliminary data.</text>
</comment>
<dbReference type="AlphaFoldDB" id="A0A177AR62"/>
<dbReference type="PANTHER" id="PTHR13149">
    <property type="entry name" value="VACUOLAR PROTEIN SORTING-ASSOCIATED PROTEIN VPS25"/>
    <property type="match status" value="1"/>
</dbReference>
<dbReference type="OrthoDB" id="245150at2759"/>
<dbReference type="SUPFAM" id="SSF46785">
    <property type="entry name" value="Winged helix' DNA-binding domain"/>
    <property type="match status" value="1"/>
</dbReference>
<dbReference type="GO" id="GO:0043328">
    <property type="term" value="P:protein transport to vacuole involved in ubiquitin-dependent protein catabolic process via the multivesicular body sorting pathway"/>
    <property type="evidence" value="ECO:0007669"/>
    <property type="project" value="TreeGrafter"/>
</dbReference>
<dbReference type="PANTHER" id="PTHR13149:SF0">
    <property type="entry name" value="VACUOLAR PROTEIN-SORTING-ASSOCIATED PROTEIN 25"/>
    <property type="match status" value="1"/>
</dbReference>